<dbReference type="AlphaFoldDB" id="A0A3B0Z527"/>
<evidence type="ECO:0008006" key="6">
    <source>
        <dbReference type="Google" id="ProtNLM"/>
    </source>
</evidence>
<evidence type="ECO:0000256" key="3">
    <source>
        <dbReference type="ARBA" id="ARBA00022490"/>
    </source>
</evidence>
<dbReference type="GO" id="GO:0002143">
    <property type="term" value="P:tRNA wobble position uridine thiolation"/>
    <property type="evidence" value="ECO:0007669"/>
    <property type="project" value="TreeGrafter"/>
</dbReference>
<gene>
    <name evidence="5" type="ORF">MNBD_GAMMA13-1453</name>
</gene>
<protein>
    <recommendedName>
        <fullName evidence="6">Sulfurtransferase</fullName>
    </recommendedName>
</protein>
<dbReference type="GO" id="GO:0097163">
    <property type="term" value="F:sulfur carrier activity"/>
    <property type="evidence" value="ECO:0007669"/>
    <property type="project" value="TreeGrafter"/>
</dbReference>
<dbReference type="InterPro" id="IPR007453">
    <property type="entry name" value="DsrC/TusE"/>
</dbReference>
<evidence type="ECO:0000256" key="1">
    <source>
        <dbReference type="ARBA" id="ARBA00004496"/>
    </source>
</evidence>
<dbReference type="Pfam" id="PF04358">
    <property type="entry name" value="DsrC"/>
    <property type="match status" value="1"/>
</dbReference>
<dbReference type="InterPro" id="IPR043163">
    <property type="entry name" value="DsrC-like_N"/>
</dbReference>
<dbReference type="Gene3D" id="1.10.10.370">
    <property type="entry name" value="DsrC-like protein, C-terminal domain"/>
    <property type="match status" value="1"/>
</dbReference>
<name>A0A3B0Z527_9ZZZZ</name>
<dbReference type="SUPFAM" id="SSF69721">
    <property type="entry name" value="DsrC, the gamma subunit of dissimilatory sulfite reductase"/>
    <property type="match status" value="1"/>
</dbReference>
<dbReference type="InterPro" id="IPR025526">
    <property type="entry name" value="DsrC-like_dom_sf"/>
</dbReference>
<dbReference type="PIRSF" id="PIRSF006223">
    <property type="entry name" value="DsrC_TusE"/>
    <property type="match status" value="1"/>
</dbReference>
<evidence type="ECO:0000256" key="4">
    <source>
        <dbReference type="SAM" id="MobiDB-lite"/>
    </source>
</evidence>
<dbReference type="EMBL" id="UOFK01000328">
    <property type="protein sequence ID" value="VAW82652.1"/>
    <property type="molecule type" value="Genomic_DNA"/>
</dbReference>
<comment type="similarity">
    <text evidence="2">Belongs to the DsrC/TusE family.</text>
</comment>
<feature type="region of interest" description="Disordered" evidence="4">
    <location>
        <begin position="90"/>
        <end position="112"/>
    </location>
</feature>
<evidence type="ECO:0000313" key="5">
    <source>
        <dbReference type="EMBL" id="VAW82652.1"/>
    </source>
</evidence>
<sequence>MSLEVEGKTIETTDNGYLVNMEDWSEAVGQTIADMDKLEMTEKHWDVVNYLRDAHLNDGGAEPNERTIMKDMGKKWGSKVSSKDMYNMFPGMPSKQGRKIGGLPQSTRKGGY</sequence>
<dbReference type="GO" id="GO:0005737">
    <property type="term" value="C:cytoplasm"/>
    <property type="evidence" value="ECO:0007669"/>
    <property type="project" value="UniProtKB-SubCell"/>
</dbReference>
<proteinExistence type="inferred from homology"/>
<dbReference type="Gene3D" id="3.30.1420.10">
    <property type="match status" value="1"/>
</dbReference>
<comment type="subcellular location">
    <subcellularLocation>
        <location evidence="1">Cytoplasm</location>
    </subcellularLocation>
</comment>
<reference evidence="5" key="1">
    <citation type="submission" date="2018-06" db="EMBL/GenBank/DDBJ databases">
        <authorList>
            <person name="Zhirakovskaya E."/>
        </authorList>
    </citation>
    <scope>NUCLEOTIDE SEQUENCE</scope>
</reference>
<evidence type="ECO:0000256" key="2">
    <source>
        <dbReference type="ARBA" id="ARBA00005718"/>
    </source>
</evidence>
<dbReference type="InterPro" id="IPR042072">
    <property type="entry name" value="DsrC-like_C"/>
</dbReference>
<keyword evidence="3" id="KW-0963">Cytoplasm</keyword>
<dbReference type="PANTHER" id="PTHR37010:SF1">
    <property type="entry name" value="SULFURTRANSFERASE TUSE"/>
    <property type="match status" value="1"/>
</dbReference>
<dbReference type="NCBIfam" id="TIGR03342">
    <property type="entry name" value="dsrC_tusE_dsvC"/>
    <property type="match status" value="1"/>
</dbReference>
<accession>A0A3B0Z527</accession>
<dbReference type="PANTHER" id="PTHR37010">
    <property type="entry name" value="SULFURTRANSFERASE TUSE"/>
    <property type="match status" value="1"/>
</dbReference>
<organism evidence="5">
    <name type="scientific">hydrothermal vent metagenome</name>
    <dbReference type="NCBI Taxonomy" id="652676"/>
    <lineage>
        <taxon>unclassified sequences</taxon>
        <taxon>metagenomes</taxon>
        <taxon>ecological metagenomes</taxon>
    </lineage>
</organism>